<keyword evidence="13" id="KW-1185">Reference proteome</keyword>
<dbReference type="SUPFAM" id="SSF50447">
    <property type="entry name" value="Translation proteins"/>
    <property type="match status" value="2"/>
</dbReference>
<organism evidence="12 13">
    <name type="scientific">Sphaerotilus hippei</name>
    <dbReference type="NCBI Taxonomy" id="744406"/>
    <lineage>
        <taxon>Bacteria</taxon>
        <taxon>Pseudomonadati</taxon>
        <taxon>Pseudomonadota</taxon>
        <taxon>Betaproteobacteria</taxon>
        <taxon>Burkholderiales</taxon>
        <taxon>Sphaerotilaceae</taxon>
        <taxon>Sphaerotilus</taxon>
    </lineage>
</organism>
<dbReference type="Gene3D" id="3.30.56.50">
    <property type="entry name" value="Putative DNA-binding domain, N-terminal subdomain of bacterial translation initiation factor IF2"/>
    <property type="match status" value="1"/>
</dbReference>
<evidence type="ECO:0000256" key="2">
    <source>
        <dbReference type="ARBA" id="ARBA00020675"/>
    </source>
</evidence>
<keyword evidence="3 8" id="KW-0963">Cytoplasm</keyword>
<dbReference type="PANTHER" id="PTHR43381">
    <property type="entry name" value="TRANSLATION INITIATION FACTOR IF-2-RELATED"/>
    <property type="match status" value="1"/>
</dbReference>
<feature type="compositionally biased region" description="Low complexity" evidence="10">
    <location>
        <begin position="203"/>
        <end position="231"/>
    </location>
</feature>
<reference evidence="12 13" key="1">
    <citation type="submission" date="2018-05" db="EMBL/GenBank/DDBJ databases">
        <title>Genomic Encyclopedia of Type Strains, Phase IV (KMG-IV): sequencing the most valuable type-strain genomes for metagenomic binning, comparative biology and taxonomic classification.</title>
        <authorList>
            <person name="Goeker M."/>
        </authorList>
    </citation>
    <scope>NUCLEOTIDE SEQUENCE [LARGE SCALE GENOMIC DNA]</scope>
    <source>
        <strain evidence="12 13">DSM 566</strain>
    </source>
</reference>
<dbReference type="GO" id="GO:0005525">
    <property type="term" value="F:GTP binding"/>
    <property type="evidence" value="ECO:0007669"/>
    <property type="project" value="UniProtKB-KW"/>
</dbReference>
<name>A0A318H3L0_9BURK</name>
<evidence type="ECO:0000313" key="13">
    <source>
        <dbReference type="Proteomes" id="UP000247811"/>
    </source>
</evidence>
<feature type="region of interest" description="Disordered" evidence="10">
    <location>
        <begin position="102"/>
        <end position="130"/>
    </location>
</feature>
<dbReference type="InterPro" id="IPR005225">
    <property type="entry name" value="Small_GTP-bd"/>
</dbReference>
<dbReference type="Gene3D" id="3.40.50.10050">
    <property type="entry name" value="Translation initiation factor IF- 2, domain 3"/>
    <property type="match status" value="1"/>
</dbReference>
<evidence type="ECO:0000256" key="10">
    <source>
        <dbReference type="SAM" id="MobiDB-lite"/>
    </source>
</evidence>
<dbReference type="RefSeq" id="WP_110399702.1">
    <property type="nucleotide sequence ID" value="NZ_QJJS01000003.1"/>
</dbReference>
<keyword evidence="7 8" id="KW-0342">GTP-binding</keyword>
<feature type="region of interest" description="Disordered" evidence="10">
    <location>
        <begin position="296"/>
        <end position="397"/>
    </location>
</feature>
<dbReference type="InterPro" id="IPR044145">
    <property type="entry name" value="IF2_II"/>
</dbReference>
<comment type="similarity">
    <text evidence="1 8 9">Belongs to the TRAFAC class translation factor GTPase superfamily. Classic translation factor GTPase family. IF-2 subfamily.</text>
</comment>
<dbReference type="HAMAP" id="MF_00100_B">
    <property type="entry name" value="IF_2_B"/>
    <property type="match status" value="1"/>
</dbReference>
<feature type="compositionally biased region" description="Low complexity" evidence="10">
    <location>
        <begin position="328"/>
        <end position="340"/>
    </location>
</feature>
<dbReference type="InterPro" id="IPR015760">
    <property type="entry name" value="TIF_IF2"/>
</dbReference>
<dbReference type="PROSITE" id="PS51722">
    <property type="entry name" value="G_TR_2"/>
    <property type="match status" value="1"/>
</dbReference>
<dbReference type="SUPFAM" id="SSF46955">
    <property type="entry name" value="Putative DNA-binding domain"/>
    <property type="match status" value="1"/>
</dbReference>
<keyword evidence="4 8" id="KW-0396">Initiation factor</keyword>
<dbReference type="Pfam" id="PF22042">
    <property type="entry name" value="EF-G_D2"/>
    <property type="match status" value="1"/>
</dbReference>
<dbReference type="Gene3D" id="2.40.30.10">
    <property type="entry name" value="Translation factors"/>
    <property type="match status" value="2"/>
</dbReference>
<dbReference type="Gene3D" id="3.40.50.300">
    <property type="entry name" value="P-loop containing nucleotide triphosphate hydrolases"/>
    <property type="match status" value="1"/>
</dbReference>
<evidence type="ECO:0000256" key="8">
    <source>
        <dbReference type="HAMAP-Rule" id="MF_00100"/>
    </source>
</evidence>
<evidence type="ECO:0000256" key="7">
    <source>
        <dbReference type="ARBA" id="ARBA00023134"/>
    </source>
</evidence>
<comment type="subcellular location">
    <subcellularLocation>
        <location evidence="8">Cytoplasm</location>
    </subcellularLocation>
</comment>
<sequence>MAVTTVAQFAAELNRPASTLLEQLQHAGVNKASAGDALTETDKERLLAYLRNAHGTTSADRKKITLTKKSTSEIKQADASGKARTIQVEVRKKRVFVKRDGAAGGAEVAETDAEDLELQRREEEAEREAQALRLEEEAAAERRRVAEEQEQQAREARAREEAERVAREAAARAAAEAQAAAVREQEALAAAAVVTAQQQQKPAAAAPATPVAVPPRSAAPTPTAAARPATPGIVSTAGGPAGTGAAVRVVKAADAAATDAQRQSDLERRRKAAEAEAAAIRDMMARKSKVMIAKKPEEPKPVAPAAAAGAQAGKDGIKGTIHRPKPGTPGAAPAATTAAKPGDKKAVKSEKLSSSWADDAAKKRAAATKGRPDAGRGGWKSPGGRGGRRGDSRGESASTFVAPVEAQIYEVHVPETISVADLAHKMSVKGSEVIKQLMKLGQMVTINQQLDQETAMILVEEMGHKAFPAKLDDPDAFLEEEHAETAGESVARPPVVTVMGHVDHGKTSLLDYVRTARVAAGEAGGITQHIGAYHVETERGVITFLDTPGHEAFTAMRARGAKATDIVILVVAADDGVMPQTKEAIHHAKAAGVPIVVAINKIDKPDSNLERVKSELVAEGVIPEEFGGESPFCLVSAKTGQGIDELLEQVLLQAEVLELKAPVVALAKGLVIEARLDKGRGPVATVLIQSGTLKRGDAVLAGQSYGRVRAMLDENGKPCQEAGPSIPVEIQGLTEVPSAGDEFMVLSDERRAREIATFRQGKYREVTLNKRQAANLENIFEGMGQGAAQTLPLIIKADVQGSQEALATSLLKLSTDEVKVQIVHAAVGGISESDVNLALASKAVIIGFNTRADAGARKLAEHNGVDLRYYNIIYDAVDEIRLAMSGMLAPEQREEALGTAEIRTVFVATKIGTIAGSMVTSGLVRRNCKFRLLRENIVIYTGEVDSIRRLKDDVKEVKEGFECGIKLKNYTDIAEGDQLEFFEIKEVARTL</sequence>
<feature type="binding site" evidence="8">
    <location>
        <begin position="500"/>
        <end position="507"/>
    </location>
    <ligand>
        <name>GTP</name>
        <dbReference type="ChEBI" id="CHEBI:37565"/>
    </ligand>
</feature>
<dbReference type="Pfam" id="PF00009">
    <property type="entry name" value="GTP_EFTU"/>
    <property type="match status" value="1"/>
</dbReference>
<dbReference type="CDD" id="cd01887">
    <property type="entry name" value="IF2_eIF5B"/>
    <property type="match status" value="1"/>
</dbReference>
<dbReference type="InterPro" id="IPR027417">
    <property type="entry name" value="P-loop_NTPase"/>
</dbReference>
<dbReference type="InterPro" id="IPR053905">
    <property type="entry name" value="EF-G-like_DII"/>
</dbReference>
<feature type="binding site" evidence="8">
    <location>
        <begin position="600"/>
        <end position="603"/>
    </location>
    <ligand>
        <name>GTP</name>
        <dbReference type="ChEBI" id="CHEBI:37565"/>
    </ligand>
</feature>
<evidence type="ECO:0000256" key="4">
    <source>
        <dbReference type="ARBA" id="ARBA00022540"/>
    </source>
</evidence>
<dbReference type="OrthoDB" id="9811804at2"/>
<dbReference type="InterPro" id="IPR013575">
    <property type="entry name" value="IF2_assoc_dom_bac"/>
</dbReference>
<evidence type="ECO:0000259" key="11">
    <source>
        <dbReference type="PROSITE" id="PS51722"/>
    </source>
</evidence>
<keyword evidence="5 8" id="KW-0547">Nucleotide-binding</keyword>
<comment type="caution">
    <text evidence="12">The sequence shown here is derived from an EMBL/GenBank/DDBJ whole genome shotgun (WGS) entry which is preliminary data.</text>
</comment>
<dbReference type="SUPFAM" id="SSF52156">
    <property type="entry name" value="Initiation factor IF2/eIF5b, domain 3"/>
    <property type="match status" value="1"/>
</dbReference>
<evidence type="ECO:0000256" key="3">
    <source>
        <dbReference type="ARBA" id="ARBA00022490"/>
    </source>
</evidence>
<feature type="compositionally biased region" description="Gly residues" evidence="10">
    <location>
        <begin position="375"/>
        <end position="385"/>
    </location>
</feature>
<proteinExistence type="inferred from homology"/>
<dbReference type="EMBL" id="QJJS01000003">
    <property type="protein sequence ID" value="PXW98136.1"/>
    <property type="molecule type" value="Genomic_DNA"/>
</dbReference>
<dbReference type="FunFam" id="2.40.30.10:FF:000008">
    <property type="entry name" value="Translation initiation factor IF-2"/>
    <property type="match status" value="1"/>
</dbReference>
<comment type="function">
    <text evidence="8 9">One of the essential components for the initiation of protein synthesis. Protects formylmethionyl-tRNA from spontaneous hydrolysis and promotes its binding to the 30S ribosomal subunits. Also involved in the hydrolysis of GTP during the formation of the 70S ribosomal complex.</text>
</comment>
<dbReference type="Proteomes" id="UP000247811">
    <property type="component" value="Unassembled WGS sequence"/>
</dbReference>
<feature type="compositionally biased region" description="Basic and acidic residues" evidence="10">
    <location>
        <begin position="117"/>
        <end position="130"/>
    </location>
</feature>
<dbReference type="SUPFAM" id="SSF52540">
    <property type="entry name" value="P-loop containing nucleoside triphosphate hydrolases"/>
    <property type="match status" value="1"/>
</dbReference>
<dbReference type="InterPro" id="IPR023115">
    <property type="entry name" value="TIF_IF2_dom3"/>
</dbReference>
<dbReference type="FunFam" id="3.40.50.300:FF:000019">
    <property type="entry name" value="Translation initiation factor IF-2"/>
    <property type="match status" value="1"/>
</dbReference>
<feature type="domain" description="Tr-type G" evidence="11">
    <location>
        <begin position="491"/>
        <end position="660"/>
    </location>
</feature>
<evidence type="ECO:0000313" key="12">
    <source>
        <dbReference type="EMBL" id="PXW98136.1"/>
    </source>
</evidence>
<accession>A0A318H3L0</accession>
<feature type="region of interest" description="Disordered" evidence="10">
    <location>
        <begin position="203"/>
        <end position="232"/>
    </location>
</feature>
<feature type="compositionally biased region" description="Basic and acidic residues" evidence="10">
    <location>
        <begin position="341"/>
        <end position="351"/>
    </location>
</feature>
<evidence type="ECO:0000256" key="9">
    <source>
        <dbReference type="RuleBase" id="RU000644"/>
    </source>
</evidence>
<dbReference type="InterPro" id="IPR036925">
    <property type="entry name" value="TIF_IF2_dom3_sf"/>
</dbReference>
<evidence type="ECO:0000256" key="1">
    <source>
        <dbReference type="ARBA" id="ARBA00007733"/>
    </source>
</evidence>
<dbReference type="InterPro" id="IPR000178">
    <property type="entry name" value="TF_IF2_bacterial-like"/>
</dbReference>
<dbReference type="Pfam" id="PF11987">
    <property type="entry name" value="IF-2"/>
    <property type="match status" value="1"/>
</dbReference>
<feature type="compositionally biased region" description="Low complexity" evidence="10">
    <location>
        <begin position="303"/>
        <end position="314"/>
    </location>
</feature>
<dbReference type="NCBIfam" id="TIGR00231">
    <property type="entry name" value="small_GTP"/>
    <property type="match status" value="1"/>
</dbReference>
<dbReference type="InterPro" id="IPR000795">
    <property type="entry name" value="T_Tr_GTP-bd_dom"/>
</dbReference>
<dbReference type="AlphaFoldDB" id="A0A318H3L0"/>
<dbReference type="GO" id="GO:0005829">
    <property type="term" value="C:cytosol"/>
    <property type="evidence" value="ECO:0007669"/>
    <property type="project" value="TreeGrafter"/>
</dbReference>
<dbReference type="FunFam" id="2.40.30.10:FF:000007">
    <property type="entry name" value="Translation initiation factor IF-2"/>
    <property type="match status" value="1"/>
</dbReference>
<evidence type="ECO:0000256" key="5">
    <source>
        <dbReference type="ARBA" id="ARBA00022741"/>
    </source>
</evidence>
<dbReference type="GO" id="GO:0003924">
    <property type="term" value="F:GTPase activity"/>
    <property type="evidence" value="ECO:0007669"/>
    <property type="project" value="UniProtKB-UniRule"/>
</dbReference>
<dbReference type="Pfam" id="PF08364">
    <property type="entry name" value="IF2_assoc"/>
    <property type="match status" value="1"/>
</dbReference>
<feature type="region of interest" description="G-domain" evidence="8">
    <location>
        <begin position="494"/>
        <end position="642"/>
    </location>
</feature>
<feature type="binding site" evidence="8">
    <location>
        <begin position="546"/>
        <end position="550"/>
    </location>
    <ligand>
        <name>GTP</name>
        <dbReference type="ChEBI" id="CHEBI:37565"/>
    </ligand>
</feature>
<dbReference type="NCBIfam" id="TIGR00487">
    <property type="entry name" value="IF-2"/>
    <property type="match status" value="1"/>
</dbReference>
<evidence type="ECO:0000256" key="6">
    <source>
        <dbReference type="ARBA" id="ARBA00022917"/>
    </source>
</evidence>
<gene>
    <name evidence="8" type="primary">infB</name>
    <name evidence="12" type="ORF">C7444_103232</name>
</gene>
<dbReference type="CDD" id="cd03702">
    <property type="entry name" value="IF2_mtIF2_II"/>
    <property type="match status" value="1"/>
</dbReference>
<dbReference type="PANTHER" id="PTHR43381:SF5">
    <property type="entry name" value="TR-TYPE G DOMAIN-CONTAINING PROTEIN"/>
    <property type="match status" value="1"/>
</dbReference>
<dbReference type="GO" id="GO:0003743">
    <property type="term" value="F:translation initiation factor activity"/>
    <property type="evidence" value="ECO:0007669"/>
    <property type="project" value="UniProtKB-UniRule"/>
</dbReference>
<dbReference type="InterPro" id="IPR009000">
    <property type="entry name" value="Transl_B-barrel_sf"/>
</dbReference>
<keyword evidence="6 8" id="KW-0648">Protein biosynthesis</keyword>
<protein>
    <recommendedName>
        <fullName evidence="2 8">Translation initiation factor IF-2</fullName>
    </recommendedName>
</protein>
<dbReference type="CDD" id="cd03692">
    <property type="entry name" value="mtIF2_IVc"/>
    <property type="match status" value="1"/>
</dbReference>
<dbReference type="InterPro" id="IPR009061">
    <property type="entry name" value="DNA-bd_dom_put_sf"/>
</dbReference>
<dbReference type="FunFam" id="3.40.50.10050:FF:000001">
    <property type="entry name" value="Translation initiation factor IF-2"/>
    <property type="match status" value="1"/>
</dbReference>
<dbReference type="Pfam" id="PF04760">
    <property type="entry name" value="IF2_N"/>
    <property type="match status" value="2"/>
</dbReference>
<dbReference type="InterPro" id="IPR006847">
    <property type="entry name" value="IF2_N"/>
</dbReference>